<dbReference type="Proteomes" id="UP000198211">
    <property type="component" value="Unassembled WGS sequence"/>
</dbReference>
<dbReference type="Gene3D" id="2.40.50.40">
    <property type="match status" value="1"/>
</dbReference>
<dbReference type="AlphaFoldDB" id="A0A225UZD0"/>
<feature type="domain" description="Chromo" evidence="1">
    <location>
        <begin position="155"/>
        <end position="206"/>
    </location>
</feature>
<evidence type="ECO:0000313" key="3">
    <source>
        <dbReference type="Proteomes" id="UP000198211"/>
    </source>
</evidence>
<dbReference type="EMBL" id="NBNE01009707">
    <property type="protein sequence ID" value="OWY98137.1"/>
    <property type="molecule type" value="Genomic_DNA"/>
</dbReference>
<comment type="caution">
    <text evidence="2">The sequence shown here is derived from an EMBL/GenBank/DDBJ whole genome shotgun (WGS) entry which is preliminary data.</text>
</comment>
<dbReference type="InterPro" id="IPR016197">
    <property type="entry name" value="Chromo-like_dom_sf"/>
</dbReference>
<dbReference type="PROSITE" id="PS50013">
    <property type="entry name" value="CHROMO_2"/>
    <property type="match status" value="1"/>
</dbReference>
<proteinExistence type="predicted"/>
<accession>A0A225UZD0</accession>
<keyword evidence="3" id="KW-1185">Reference proteome</keyword>
<dbReference type="OrthoDB" id="101303at2759"/>
<evidence type="ECO:0000259" key="1">
    <source>
        <dbReference type="PROSITE" id="PS50013"/>
    </source>
</evidence>
<name>A0A225UZD0_9STRA</name>
<dbReference type="SUPFAM" id="SSF54160">
    <property type="entry name" value="Chromo domain-like"/>
    <property type="match status" value="1"/>
</dbReference>
<reference evidence="3" key="1">
    <citation type="submission" date="2017-03" db="EMBL/GenBank/DDBJ databases">
        <title>Phytopthora megakarya and P. palmivora, two closely related causual agents of cacao black pod achieved similar genome size and gene model numbers by different mechanisms.</title>
        <authorList>
            <person name="Ali S."/>
            <person name="Shao J."/>
            <person name="Larry D.J."/>
            <person name="Kronmiller B."/>
            <person name="Shen D."/>
            <person name="Strem M.D."/>
            <person name="Melnick R.L."/>
            <person name="Guiltinan M.J."/>
            <person name="Tyler B.M."/>
            <person name="Meinhardt L.W."/>
            <person name="Bailey B.A."/>
        </authorList>
    </citation>
    <scope>NUCLEOTIDE SEQUENCE [LARGE SCALE GENOMIC DNA]</scope>
    <source>
        <strain evidence="3">zdho120</strain>
    </source>
</reference>
<organism evidence="2 3">
    <name type="scientific">Phytophthora megakarya</name>
    <dbReference type="NCBI Taxonomy" id="4795"/>
    <lineage>
        <taxon>Eukaryota</taxon>
        <taxon>Sar</taxon>
        <taxon>Stramenopiles</taxon>
        <taxon>Oomycota</taxon>
        <taxon>Peronosporomycetes</taxon>
        <taxon>Peronosporales</taxon>
        <taxon>Peronosporaceae</taxon>
        <taxon>Phytophthora</taxon>
    </lineage>
</organism>
<evidence type="ECO:0000313" key="2">
    <source>
        <dbReference type="EMBL" id="OWY98137.1"/>
    </source>
</evidence>
<dbReference type="InterPro" id="IPR000953">
    <property type="entry name" value="Chromo/chromo_shadow_dom"/>
</dbReference>
<protein>
    <recommendedName>
        <fullName evidence="1">Chromo domain-containing protein</fullName>
    </recommendedName>
</protein>
<sequence length="231" mass="26996">MGSAINLGASLPRHYLCAREVVNERLREAIRDRADHHNKYLRSHYIKAGDQVWLSLSASHFENSAKVGYARKIAHLWHVPFRVAEMIDEHAERLEIAGTEYRIFPIVHVSKLTLVRLFPCWPKQELGTRVEGCVDFDEALLPDDSWEREVDDDKYEVEKTIEVRPSRKTRYGCNCREFLGCWKGYDEPTWVDEVSLNRGALLREFEISQISRRRFGVMQSHEEEMGRVPSH</sequence>
<gene>
    <name evidence="2" type="ORF">PHMEG_00031169</name>
</gene>